<evidence type="ECO:0000313" key="3">
    <source>
        <dbReference type="EMBL" id="UOX32567.1"/>
    </source>
</evidence>
<dbReference type="EMBL" id="CP090145">
    <property type="protein sequence ID" value="UOX32567.1"/>
    <property type="molecule type" value="Genomic_DNA"/>
</dbReference>
<proteinExistence type="predicted"/>
<dbReference type="Proteomes" id="UP000830454">
    <property type="component" value="Chromosome"/>
</dbReference>
<feature type="domain" description="Formyl transferase C-terminal" evidence="2">
    <location>
        <begin position="206"/>
        <end position="289"/>
    </location>
</feature>
<reference evidence="3" key="1">
    <citation type="submission" date="2021-12" db="EMBL/GenBank/DDBJ databases">
        <authorList>
            <person name="Cha I.-T."/>
            <person name="Lee K.-E."/>
            <person name="Park S.-J."/>
        </authorList>
    </citation>
    <scope>NUCLEOTIDE SEQUENCE</scope>
    <source>
        <strain evidence="3">YSM-43</strain>
    </source>
</reference>
<dbReference type="SUPFAM" id="SSF53328">
    <property type="entry name" value="Formyltransferase"/>
    <property type="match status" value="1"/>
</dbReference>
<organism evidence="3 4">
    <name type="scientific">Flavobacterium sediminilitoris</name>
    <dbReference type="NCBI Taxonomy" id="2024526"/>
    <lineage>
        <taxon>Bacteria</taxon>
        <taxon>Pseudomonadati</taxon>
        <taxon>Bacteroidota</taxon>
        <taxon>Flavobacteriia</taxon>
        <taxon>Flavobacteriales</taxon>
        <taxon>Flavobacteriaceae</taxon>
        <taxon>Flavobacterium</taxon>
    </lineage>
</organism>
<keyword evidence="4" id="KW-1185">Reference proteome</keyword>
<dbReference type="PANTHER" id="PTHR11138">
    <property type="entry name" value="METHIONYL-TRNA FORMYLTRANSFERASE"/>
    <property type="match status" value="1"/>
</dbReference>
<dbReference type="Gene3D" id="3.40.50.12230">
    <property type="match status" value="1"/>
</dbReference>
<evidence type="ECO:0000259" key="2">
    <source>
        <dbReference type="Pfam" id="PF02911"/>
    </source>
</evidence>
<feature type="domain" description="Formyl transferase N-terminal" evidence="1">
    <location>
        <begin position="47"/>
        <end position="167"/>
    </location>
</feature>
<accession>A0ABY4HJR9</accession>
<dbReference type="InterPro" id="IPR002376">
    <property type="entry name" value="Formyl_transf_N"/>
</dbReference>
<dbReference type="InterPro" id="IPR011034">
    <property type="entry name" value="Formyl_transferase-like_C_sf"/>
</dbReference>
<name>A0ABY4HJR9_9FLAO</name>
<dbReference type="InterPro" id="IPR005793">
    <property type="entry name" value="Formyl_trans_C"/>
</dbReference>
<protein>
    <submittedName>
        <fullName evidence="3">Methionyl-tRNA formyltransferase</fullName>
    </submittedName>
</protein>
<dbReference type="PANTHER" id="PTHR11138:SF5">
    <property type="entry name" value="METHIONYL-TRNA FORMYLTRANSFERASE, MITOCHONDRIAL"/>
    <property type="match status" value="1"/>
</dbReference>
<dbReference type="InterPro" id="IPR036477">
    <property type="entry name" value="Formyl_transf_N_sf"/>
</dbReference>
<reference evidence="3" key="2">
    <citation type="submission" date="2022-04" db="EMBL/GenBank/DDBJ databases">
        <title>Complete Genome Sequence of Flavobacterium sediminilitoris YSM-43, Isolated from a Tidal Sediment.</title>
        <authorList>
            <person name="Lee P.A."/>
        </authorList>
    </citation>
    <scope>NUCLEOTIDE SEQUENCE</scope>
    <source>
        <strain evidence="3">YSM-43</strain>
    </source>
</reference>
<gene>
    <name evidence="3" type="ORF">LXD69_10955</name>
</gene>
<evidence type="ECO:0000313" key="4">
    <source>
        <dbReference type="Proteomes" id="UP000830454"/>
    </source>
</evidence>
<dbReference type="Pfam" id="PF00551">
    <property type="entry name" value="Formyl_trans_N"/>
    <property type="match status" value="1"/>
</dbReference>
<sequence length="311" mass="35094">MEKNVKIVLLCGGRFAFPALQLLAFEKFLYAVAIGKGSDNIVDALENECANNQIKFNHFPNKSKMKNMKDWINEIKPDYIFSISFPFLIPDDVLAYGTKKFINFHPGPLPQYRGVMPIFDVLKNQEKQTAICAHFMNSNFDEGNIIFNDPVNINEAETYGSLTVKLSNRIAQVTLNMANMLQYANSIPSIIQDEELAYYYEKPTLSDTYINWKKMDADEIVALIHACNPWNGGADTTFLGQPAKIIDAKIINKPHHNIFPGTIVSIIDENEIHIATSDNLHISATIIQTQEGIQTVKQLHTKLNLINLAFN</sequence>
<evidence type="ECO:0000259" key="1">
    <source>
        <dbReference type="Pfam" id="PF00551"/>
    </source>
</evidence>
<dbReference type="Pfam" id="PF02911">
    <property type="entry name" value="Formyl_trans_C"/>
    <property type="match status" value="1"/>
</dbReference>
<dbReference type="RefSeq" id="WP_246915395.1">
    <property type="nucleotide sequence ID" value="NZ_CP090145.1"/>
</dbReference>
<dbReference type="SUPFAM" id="SSF50486">
    <property type="entry name" value="FMT C-terminal domain-like"/>
    <property type="match status" value="1"/>
</dbReference>